<keyword evidence="1" id="KW-0812">Transmembrane</keyword>
<reference evidence="4" key="1">
    <citation type="submission" date="2017-02" db="UniProtKB">
        <authorList>
            <consortium name="WormBaseParasite"/>
        </authorList>
    </citation>
    <scope>IDENTIFICATION</scope>
</reference>
<organism evidence="3 4">
    <name type="scientific">Syphacia muris</name>
    <dbReference type="NCBI Taxonomy" id="451379"/>
    <lineage>
        <taxon>Eukaryota</taxon>
        <taxon>Metazoa</taxon>
        <taxon>Ecdysozoa</taxon>
        <taxon>Nematoda</taxon>
        <taxon>Chromadorea</taxon>
        <taxon>Rhabditida</taxon>
        <taxon>Spirurina</taxon>
        <taxon>Oxyuridomorpha</taxon>
        <taxon>Oxyuroidea</taxon>
        <taxon>Oxyuridae</taxon>
        <taxon>Syphacia</taxon>
    </lineage>
</organism>
<sequence>MLMLLQCFGKVCVEHVCCGDVCVWGLYLSLSLCELSISVSSTQEASCCCALVQYSPRSLTGISLNYSVTRVAAAAADDDDDDDDLLIHLFSSFPLHNINFLILTYLCDDDDDILLLDEAEDMDSFIGTAVEGGYIGVAVSGFYRFVLHANQHRLHQFASAAAAAAAAAAVAVAYILLITS</sequence>
<proteinExistence type="predicted"/>
<feature type="transmembrane region" description="Helical" evidence="1">
    <location>
        <begin position="157"/>
        <end position="177"/>
    </location>
</feature>
<accession>A0A0N5AUI4</accession>
<dbReference type="AlphaFoldDB" id="A0A0N5AUI4"/>
<feature type="chain" id="PRO_5005893647" evidence="2">
    <location>
        <begin position="20"/>
        <end position="180"/>
    </location>
</feature>
<name>A0A0N5AUI4_9BILA</name>
<evidence type="ECO:0000313" key="4">
    <source>
        <dbReference type="WBParaSite" id="SMUV_0000852101-mRNA-1"/>
    </source>
</evidence>
<dbReference type="WBParaSite" id="SMUV_0000852101-mRNA-1">
    <property type="protein sequence ID" value="SMUV_0000852101-mRNA-1"/>
    <property type="gene ID" value="SMUV_0000852101"/>
</dbReference>
<keyword evidence="3" id="KW-1185">Reference proteome</keyword>
<evidence type="ECO:0000313" key="3">
    <source>
        <dbReference type="Proteomes" id="UP000046393"/>
    </source>
</evidence>
<feature type="signal peptide" evidence="2">
    <location>
        <begin position="1"/>
        <end position="19"/>
    </location>
</feature>
<keyword evidence="2" id="KW-0732">Signal</keyword>
<evidence type="ECO:0000256" key="2">
    <source>
        <dbReference type="SAM" id="SignalP"/>
    </source>
</evidence>
<keyword evidence="1" id="KW-1133">Transmembrane helix</keyword>
<protein>
    <submittedName>
        <fullName evidence="4">Secreted protein</fullName>
    </submittedName>
</protein>
<keyword evidence="1" id="KW-0472">Membrane</keyword>
<dbReference type="Proteomes" id="UP000046393">
    <property type="component" value="Unplaced"/>
</dbReference>
<evidence type="ECO:0000256" key="1">
    <source>
        <dbReference type="SAM" id="Phobius"/>
    </source>
</evidence>